<accession>A0AAE1VAW3</accession>
<gene>
    <name evidence="1" type="ORF">RND71_022591</name>
</gene>
<evidence type="ECO:0000313" key="1">
    <source>
        <dbReference type="EMBL" id="KAK4356981.1"/>
    </source>
</evidence>
<protein>
    <submittedName>
        <fullName evidence="1">Uncharacterized protein</fullName>
    </submittedName>
</protein>
<evidence type="ECO:0000313" key="2">
    <source>
        <dbReference type="Proteomes" id="UP001291623"/>
    </source>
</evidence>
<dbReference type="AlphaFoldDB" id="A0AAE1VAW3"/>
<proteinExistence type="predicted"/>
<name>A0AAE1VAW3_9SOLA</name>
<organism evidence="1 2">
    <name type="scientific">Anisodus tanguticus</name>
    <dbReference type="NCBI Taxonomy" id="243964"/>
    <lineage>
        <taxon>Eukaryota</taxon>
        <taxon>Viridiplantae</taxon>
        <taxon>Streptophyta</taxon>
        <taxon>Embryophyta</taxon>
        <taxon>Tracheophyta</taxon>
        <taxon>Spermatophyta</taxon>
        <taxon>Magnoliopsida</taxon>
        <taxon>eudicotyledons</taxon>
        <taxon>Gunneridae</taxon>
        <taxon>Pentapetalae</taxon>
        <taxon>asterids</taxon>
        <taxon>lamiids</taxon>
        <taxon>Solanales</taxon>
        <taxon>Solanaceae</taxon>
        <taxon>Solanoideae</taxon>
        <taxon>Hyoscyameae</taxon>
        <taxon>Anisodus</taxon>
    </lineage>
</organism>
<dbReference type="EMBL" id="JAVYJV010000012">
    <property type="protein sequence ID" value="KAK4356981.1"/>
    <property type="molecule type" value="Genomic_DNA"/>
</dbReference>
<dbReference type="Proteomes" id="UP001291623">
    <property type="component" value="Unassembled WGS sequence"/>
</dbReference>
<sequence>MVNWQPTDPKVVNDSEVEEMILELHKKVHKIIFEDSSSFLGEDFNIHESLELKRIRLHFNHFSTLCLMGDMEMELPEPMDKFGDEEQCVFILKFAMPRRQNGMPHLRAKKCKMRHLRVGLFACLTPPYERHHNLDSKMERKFMSSKRRGKW</sequence>
<reference evidence="1" key="1">
    <citation type="submission" date="2023-12" db="EMBL/GenBank/DDBJ databases">
        <title>Genome assembly of Anisodus tanguticus.</title>
        <authorList>
            <person name="Wang Y.-J."/>
        </authorList>
    </citation>
    <scope>NUCLEOTIDE SEQUENCE</scope>
    <source>
        <strain evidence="1">KB-2021</strain>
        <tissue evidence="1">Leaf</tissue>
    </source>
</reference>
<keyword evidence="2" id="KW-1185">Reference proteome</keyword>
<comment type="caution">
    <text evidence="1">The sequence shown here is derived from an EMBL/GenBank/DDBJ whole genome shotgun (WGS) entry which is preliminary data.</text>
</comment>